<dbReference type="PROSITE" id="PS50878">
    <property type="entry name" value="RT_POL"/>
    <property type="match status" value="1"/>
</dbReference>
<reference evidence="2" key="2">
    <citation type="journal article" date="2015" name="J. Proteomics">
        <title>Sexual differences in the sialomes of the zebra tick, Rhipicephalus pulchellus.</title>
        <authorList>
            <person name="Tan A.W."/>
            <person name="Francischetti I.M."/>
            <person name="Slovak M."/>
            <person name="Kini R.M."/>
            <person name="Ribeiro J.M."/>
        </authorList>
    </citation>
    <scope>NUCLEOTIDE SEQUENCE</scope>
    <source>
        <tissue evidence="2">Salivary gland</tissue>
    </source>
</reference>
<dbReference type="PANTHER" id="PTHR33116:SF78">
    <property type="entry name" value="OS12G0587133 PROTEIN"/>
    <property type="match status" value="1"/>
</dbReference>
<dbReference type="Pfam" id="PF13966">
    <property type="entry name" value="zf-RVT"/>
    <property type="match status" value="1"/>
</dbReference>
<reference evidence="2" key="1">
    <citation type="submission" date="2012-11" db="EMBL/GenBank/DDBJ databases">
        <authorList>
            <person name="Lucero-Rivera Y.E."/>
            <person name="Tovar-Ramirez D."/>
        </authorList>
    </citation>
    <scope>NUCLEOTIDE SEQUENCE</scope>
    <source>
        <tissue evidence="2">Salivary gland</tissue>
    </source>
</reference>
<feature type="domain" description="Reverse transcriptase" evidence="1">
    <location>
        <begin position="1"/>
        <end position="107"/>
    </location>
</feature>
<dbReference type="EMBL" id="GACK01007991">
    <property type="protein sequence ID" value="JAA57043.1"/>
    <property type="molecule type" value="mRNA"/>
</dbReference>
<sequence>MSPLLFALYLEPLCLNIIQSSCIRGFSILGSEVKVLAYADDVAFFCTDKPSVENVVSTIQKFGVVSGARLNASKSLGLWFGSWGSTPNQFAGINWTRIPPKYLGVPLDAYRFSAHYWKERVPKLERQAQTFVPHRLSIFGRAEACNTFLATKLYYVLQLIHCARFYIQRFHRIFATFTWSTTFEPMRRDNIFRPVSEGGLGLVHLYLWQTVSRFFFFRDNSHPVIRSFLQVTLVDCLPDLVVSSNFSERPCLWGFMEEVYLAVRFLKARFSMEYLYTVSRKVLYKDLITMLFPPPLYRSLYSDLPGHDVLKRVRKMYVPPNSKTFFYKLHSETLPVNTWLKRKGIFVSSVNCRLCDVPETIEHCFISCKDAILFWDVLQRALKKSFVINSHTIRYLLPTSLDEVPYDMFFLMGMHSLWKTRMQDRNAETTISSSIHFVRMAIHLKDIYDDLDFRPDWYPILVRCSASIPFLNNTM</sequence>
<dbReference type="Pfam" id="PF00078">
    <property type="entry name" value="RVT_1"/>
    <property type="match status" value="1"/>
</dbReference>
<dbReference type="AlphaFoldDB" id="L7M1P8"/>
<evidence type="ECO:0000313" key="2">
    <source>
        <dbReference type="EMBL" id="JAA57043.1"/>
    </source>
</evidence>
<organism evidence="2">
    <name type="scientific">Rhipicephalus pulchellus</name>
    <name type="common">Yellow backed tick</name>
    <name type="synonym">Dermacentor pulchellus</name>
    <dbReference type="NCBI Taxonomy" id="72859"/>
    <lineage>
        <taxon>Eukaryota</taxon>
        <taxon>Metazoa</taxon>
        <taxon>Ecdysozoa</taxon>
        <taxon>Arthropoda</taxon>
        <taxon>Chelicerata</taxon>
        <taxon>Arachnida</taxon>
        <taxon>Acari</taxon>
        <taxon>Parasitiformes</taxon>
        <taxon>Ixodida</taxon>
        <taxon>Ixodoidea</taxon>
        <taxon>Ixodidae</taxon>
        <taxon>Rhipicephalinae</taxon>
        <taxon>Rhipicephalus</taxon>
        <taxon>Rhipicephalus</taxon>
    </lineage>
</organism>
<evidence type="ECO:0000259" key="1">
    <source>
        <dbReference type="PROSITE" id="PS50878"/>
    </source>
</evidence>
<dbReference type="InterPro" id="IPR026960">
    <property type="entry name" value="RVT-Znf"/>
</dbReference>
<proteinExistence type="evidence at transcript level"/>
<dbReference type="PANTHER" id="PTHR33116">
    <property type="entry name" value="REVERSE TRANSCRIPTASE ZINC-BINDING DOMAIN-CONTAINING PROTEIN-RELATED-RELATED"/>
    <property type="match status" value="1"/>
</dbReference>
<dbReference type="InterPro" id="IPR000477">
    <property type="entry name" value="RT_dom"/>
</dbReference>
<protein>
    <submittedName>
        <fullName evidence="2">Putative tick transposon</fullName>
    </submittedName>
</protein>
<name>L7M1P8_RHIPC</name>
<accession>L7M1P8</accession>